<keyword evidence="1 6" id="KW-0698">rRNA processing</keyword>
<dbReference type="Gene3D" id="3.40.1280.10">
    <property type="match status" value="1"/>
</dbReference>
<dbReference type="EC" id="2.1.1.177" evidence="6"/>
<evidence type="ECO:0000256" key="6">
    <source>
        <dbReference type="HAMAP-Rule" id="MF_00658"/>
    </source>
</evidence>
<reference evidence="7" key="1">
    <citation type="submission" date="2019-07" db="EMBL/GenBank/DDBJ databases">
        <authorList>
            <person name="Wongkuna S."/>
            <person name="Scaria J."/>
        </authorList>
    </citation>
    <scope>NUCLEOTIDE SEQUENCE [LARGE SCALE GENOMIC DNA]</scope>
    <source>
        <strain evidence="7">SW178</strain>
    </source>
</reference>
<dbReference type="PIRSF" id="PIRSF004505">
    <property type="entry name" value="MT_bac"/>
    <property type="match status" value="1"/>
</dbReference>
<keyword evidence="3 6" id="KW-0808">Transferase</keyword>
<comment type="subcellular location">
    <subcellularLocation>
        <location evidence="6">Cytoplasm</location>
    </subcellularLocation>
</comment>
<gene>
    <name evidence="6 7" type="primary">rlmH</name>
    <name evidence="7" type="ORF">FNY66_02430</name>
</gene>
<keyword evidence="6" id="KW-0963">Cytoplasm</keyword>
<evidence type="ECO:0000256" key="1">
    <source>
        <dbReference type="ARBA" id="ARBA00022552"/>
    </source>
</evidence>
<dbReference type="NCBIfam" id="NF000985">
    <property type="entry name" value="PRK00103.1-3"/>
    <property type="match status" value="1"/>
</dbReference>
<proteinExistence type="inferred from homology"/>
<dbReference type="CDD" id="cd18081">
    <property type="entry name" value="RlmH-like"/>
    <property type="match status" value="1"/>
</dbReference>
<evidence type="ECO:0000313" key="7">
    <source>
        <dbReference type="EMBL" id="KAA8502510.1"/>
    </source>
</evidence>
<feature type="binding site" evidence="6">
    <location>
        <position position="76"/>
    </location>
    <ligand>
        <name>S-adenosyl-L-methionine</name>
        <dbReference type="ChEBI" id="CHEBI:59789"/>
    </ligand>
</feature>
<keyword evidence="8" id="KW-1185">Reference proteome</keyword>
<comment type="function">
    <text evidence="6">Specifically methylates the pseudouridine at position 1915 (m3Psi1915) in 23S rRNA.</text>
</comment>
<dbReference type="GO" id="GO:0070038">
    <property type="term" value="F:rRNA (pseudouridine-N3-)-methyltransferase activity"/>
    <property type="evidence" value="ECO:0007669"/>
    <property type="project" value="UniProtKB-UniRule"/>
</dbReference>
<dbReference type="OrthoDB" id="9806643at2"/>
<organism evidence="7 8">
    <name type="scientific">Mediterraneibacter catenae</name>
    <dbReference type="NCBI Taxonomy" id="2594882"/>
    <lineage>
        <taxon>Bacteria</taxon>
        <taxon>Bacillati</taxon>
        <taxon>Bacillota</taxon>
        <taxon>Clostridia</taxon>
        <taxon>Lachnospirales</taxon>
        <taxon>Lachnospiraceae</taxon>
        <taxon>Mediterraneibacter</taxon>
    </lineage>
</organism>
<evidence type="ECO:0000256" key="2">
    <source>
        <dbReference type="ARBA" id="ARBA00022603"/>
    </source>
</evidence>
<dbReference type="EMBL" id="VMSO01000002">
    <property type="protein sequence ID" value="KAA8502510.1"/>
    <property type="molecule type" value="Genomic_DNA"/>
</dbReference>
<name>A0A5M9I033_9FIRM</name>
<dbReference type="InterPro" id="IPR029026">
    <property type="entry name" value="tRNA_m1G_MTases_N"/>
</dbReference>
<dbReference type="RefSeq" id="WP_150310183.1">
    <property type="nucleotide sequence ID" value="NZ_VMSO01000002.1"/>
</dbReference>
<protein>
    <recommendedName>
        <fullName evidence="6">Ribosomal RNA large subunit methyltransferase H</fullName>
        <ecNumber evidence="6">2.1.1.177</ecNumber>
    </recommendedName>
    <alternativeName>
        <fullName evidence="6">23S rRNA (pseudouridine1915-N3)-methyltransferase</fullName>
    </alternativeName>
    <alternativeName>
        <fullName evidence="6">23S rRNA m3Psi1915 methyltransferase</fullName>
    </alternativeName>
    <alternativeName>
        <fullName evidence="6">rRNA (pseudouridine-N3-)-methyltransferase RlmH</fullName>
    </alternativeName>
</protein>
<dbReference type="InterPro" id="IPR003742">
    <property type="entry name" value="RlmH-like"/>
</dbReference>
<feature type="binding site" evidence="6">
    <location>
        <begin position="127"/>
        <end position="132"/>
    </location>
    <ligand>
        <name>S-adenosyl-L-methionine</name>
        <dbReference type="ChEBI" id="CHEBI:59789"/>
    </ligand>
</feature>
<dbReference type="AlphaFoldDB" id="A0A5M9I033"/>
<evidence type="ECO:0000256" key="4">
    <source>
        <dbReference type="ARBA" id="ARBA00022691"/>
    </source>
</evidence>
<dbReference type="NCBIfam" id="TIGR00246">
    <property type="entry name" value="tRNA_RlmH_YbeA"/>
    <property type="match status" value="1"/>
</dbReference>
<dbReference type="PANTHER" id="PTHR33603:SF1">
    <property type="entry name" value="RIBOSOMAL RNA LARGE SUBUNIT METHYLTRANSFERASE H"/>
    <property type="match status" value="1"/>
</dbReference>
<dbReference type="PANTHER" id="PTHR33603">
    <property type="entry name" value="METHYLTRANSFERASE"/>
    <property type="match status" value="1"/>
</dbReference>
<comment type="similarity">
    <text evidence="5 6">Belongs to the RNA methyltransferase RlmH family.</text>
</comment>
<comment type="subunit">
    <text evidence="6">Homodimer.</text>
</comment>
<accession>A0A5M9I033</accession>
<sequence length="159" mass="18136">MKITVITVGKIKEKYLRDAIAEYGKRLSRYCKLEVIEVADEKTPDQASETVEDNIRAKEGERLMKHIRDDMYVITLEIGGKMLSSEEFAEKIETLGVQGKSSIAFVIGGSIGLGKEVLKRSDFALSFSKMTFPHQLMRVILLEQVYRAYRIMNGEPYHK</sequence>
<dbReference type="Pfam" id="PF02590">
    <property type="entry name" value="SPOUT_MTase"/>
    <property type="match status" value="1"/>
</dbReference>
<dbReference type="HAMAP" id="MF_00658">
    <property type="entry name" value="23SrRNA_methyltr_H"/>
    <property type="match status" value="1"/>
</dbReference>
<keyword evidence="2 6" id="KW-0489">Methyltransferase</keyword>
<feature type="binding site" evidence="6">
    <location>
        <position position="108"/>
    </location>
    <ligand>
        <name>S-adenosyl-L-methionine</name>
        <dbReference type="ChEBI" id="CHEBI:59789"/>
    </ligand>
</feature>
<comment type="caution">
    <text evidence="7">The sequence shown here is derived from an EMBL/GenBank/DDBJ whole genome shotgun (WGS) entry which is preliminary data.</text>
</comment>
<evidence type="ECO:0000256" key="5">
    <source>
        <dbReference type="ARBA" id="ARBA00038303"/>
    </source>
</evidence>
<comment type="catalytic activity">
    <reaction evidence="6">
        <text>pseudouridine(1915) in 23S rRNA + S-adenosyl-L-methionine = N(3)-methylpseudouridine(1915) in 23S rRNA + S-adenosyl-L-homocysteine + H(+)</text>
        <dbReference type="Rhea" id="RHEA:42752"/>
        <dbReference type="Rhea" id="RHEA-COMP:10221"/>
        <dbReference type="Rhea" id="RHEA-COMP:10222"/>
        <dbReference type="ChEBI" id="CHEBI:15378"/>
        <dbReference type="ChEBI" id="CHEBI:57856"/>
        <dbReference type="ChEBI" id="CHEBI:59789"/>
        <dbReference type="ChEBI" id="CHEBI:65314"/>
        <dbReference type="ChEBI" id="CHEBI:74486"/>
        <dbReference type="EC" id="2.1.1.177"/>
    </reaction>
</comment>
<dbReference type="GO" id="GO:0005737">
    <property type="term" value="C:cytoplasm"/>
    <property type="evidence" value="ECO:0007669"/>
    <property type="project" value="UniProtKB-SubCell"/>
</dbReference>
<dbReference type="Proteomes" id="UP000322025">
    <property type="component" value="Unassembled WGS sequence"/>
</dbReference>
<evidence type="ECO:0000256" key="3">
    <source>
        <dbReference type="ARBA" id="ARBA00022679"/>
    </source>
</evidence>
<dbReference type="SUPFAM" id="SSF75217">
    <property type="entry name" value="alpha/beta knot"/>
    <property type="match status" value="1"/>
</dbReference>
<evidence type="ECO:0000313" key="8">
    <source>
        <dbReference type="Proteomes" id="UP000322025"/>
    </source>
</evidence>
<dbReference type="InterPro" id="IPR029028">
    <property type="entry name" value="Alpha/beta_knot_MTases"/>
</dbReference>
<keyword evidence="4 6" id="KW-0949">S-adenosyl-L-methionine</keyword>